<comment type="caution">
    <text evidence="2">The sequence shown here is derived from an EMBL/GenBank/DDBJ whole genome shotgun (WGS) entry which is preliminary data.</text>
</comment>
<feature type="region of interest" description="Disordered" evidence="1">
    <location>
        <begin position="654"/>
        <end position="675"/>
    </location>
</feature>
<dbReference type="EMBL" id="JACAZE010000022">
    <property type="protein sequence ID" value="KAF7292320.1"/>
    <property type="molecule type" value="Genomic_DNA"/>
</dbReference>
<dbReference type="OrthoDB" id="3246627at2759"/>
<accession>A0A8H6S4Z6</accession>
<feature type="region of interest" description="Disordered" evidence="1">
    <location>
        <begin position="584"/>
        <end position="604"/>
    </location>
</feature>
<keyword evidence="3" id="KW-1185">Reference proteome</keyword>
<gene>
    <name evidence="2" type="ORF">HMN09_01215700</name>
</gene>
<evidence type="ECO:0000313" key="3">
    <source>
        <dbReference type="Proteomes" id="UP000613580"/>
    </source>
</evidence>
<name>A0A8H6S4Z6_MYCCL</name>
<evidence type="ECO:0000256" key="1">
    <source>
        <dbReference type="SAM" id="MobiDB-lite"/>
    </source>
</evidence>
<evidence type="ECO:0000313" key="2">
    <source>
        <dbReference type="EMBL" id="KAF7292320.1"/>
    </source>
</evidence>
<proteinExistence type="predicted"/>
<dbReference type="Proteomes" id="UP000613580">
    <property type="component" value="Unassembled WGS sequence"/>
</dbReference>
<reference evidence="2" key="1">
    <citation type="submission" date="2020-05" db="EMBL/GenBank/DDBJ databases">
        <title>Mycena genomes resolve the evolution of fungal bioluminescence.</title>
        <authorList>
            <person name="Tsai I.J."/>
        </authorList>
    </citation>
    <scope>NUCLEOTIDE SEQUENCE</scope>
    <source>
        <strain evidence="2">110903Hualien_Pintung</strain>
    </source>
</reference>
<feature type="compositionally biased region" description="Basic residues" evidence="1">
    <location>
        <begin position="588"/>
        <end position="601"/>
    </location>
</feature>
<dbReference type="AlphaFoldDB" id="A0A8H6S4Z6"/>
<sequence length="731" mass="81188">MSSDSTSRRKVNFQSHHIHLKVPIGRDKNGNPILSDRFTTRFLGVHSTTDHSTATSHATWMKVYNDVIATYNASPLGHRTGALNLRVICRRLRGMCGDHANNEKALSEEMRQTKYDELLSELGEQRLRNVESDMSLVEGTMTEWNAKKIADAGGIEKWNELPAADQAARDLATTTAMVQALGMEELASMDEGERNLLTRTGRRSAPKQPIPLANKDTAKAVQKILHPEKGDAPVTDNDVKRLEDIAFGGAKLTALAGAIFHNALDKRGQGDAHQLFLEFALNEERVRRFPQTNNTRFGSHGEAAVELITHLDVYRRFMEVIRVRKVSQTFTNIEKNVSDGLNDPATLHGTRNDDTALNGVSLGPFHARVREQCELLIAEPDLVLDFDSTLYPLATLDGKTPDADGLKLLDAVKSLHETGGLPHLEEMFVEFLKGAMATWIRFSSEYAPGGVIDGLSDEMKERVARPATNDVNEGALGAYVVWARDNATGAVHTHNGLKMCQRNGTDAFADVFFTESDFTFVIKAARRLELEGLERNRRREQREYDARMLAEKEAANAKKVKQADAIRSRLDAIELIKSWEGRVGRQTTPRRRAQGLQRRRPTQSTPSLADCFLNFNGNPLYAGDTAKINYALSYCKEGPAVVWKDTIVQSMRNGTGTGSFNRGRTSRTGSSPCSKPAHVELTIQKMETLRQGKGEPAMNYFTLLDSSEPGRQMRRHQPHPASAPGSQSTHH</sequence>
<feature type="compositionally biased region" description="Polar residues" evidence="1">
    <location>
        <begin position="654"/>
        <end position="673"/>
    </location>
</feature>
<feature type="region of interest" description="Disordered" evidence="1">
    <location>
        <begin position="710"/>
        <end position="731"/>
    </location>
</feature>
<protein>
    <submittedName>
        <fullName evidence="2">Uncharacterized protein</fullName>
    </submittedName>
</protein>
<organism evidence="2 3">
    <name type="scientific">Mycena chlorophos</name>
    <name type="common">Agaric fungus</name>
    <name type="synonym">Agaricus chlorophos</name>
    <dbReference type="NCBI Taxonomy" id="658473"/>
    <lineage>
        <taxon>Eukaryota</taxon>
        <taxon>Fungi</taxon>
        <taxon>Dikarya</taxon>
        <taxon>Basidiomycota</taxon>
        <taxon>Agaricomycotina</taxon>
        <taxon>Agaricomycetes</taxon>
        <taxon>Agaricomycetidae</taxon>
        <taxon>Agaricales</taxon>
        <taxon>Marasmiineae</taxon>
        <taxon>Mycenaceae</taxon>
        <taxon>Mycena</taxon>
    </lineage>
</organism>